<evidence type="ECO:0000313" key="2">
    <source>
        <dbReference type="Proteomes" id="UP000053611"/>
    </source>
</evidence>
<name>A0A0J1AZK8_9TREE</name>
<proteinExistence type="predicted"/>
<gene>
    <name evidence="1" type="ORF">CC85DRAFT_143256</name>
</gene>
<protein>
    <submittedName>
        <fullName evidence="1">Uncharacterized protein</fullName>
    </submittedName>
</protein>
<dbReference type="EMBL" id="KQ087229">
    <property type="protein sequence ID" value="KLT40774.1"/>
    <property type="molecule type" value="Genomic_DNA"/>
</dbReference>
<dbReference type="RefSeq" id="XP_018277265.1">
    <property type="nucleotide sequence ID" value="XM_018419536.1"/>
</dbReference>
<keyword evidence="2" id="KW-1185">Reference proteome</keyword>
<dbReference type="AlphaFoldDB" id="A0A0J1AZK8"/>
<evidence type="ECO:0000313" key="1">
    <source>
        <dbReference type="EMBL" id="KLT40774.1"/>
    </source>
</evidence>
<reference evidence="1 2" key="1">
    <citation type="submission" date="2015-03" db="EMBL/GenBank/DDBJ databases">
        <title>Genomics and transcriptomics of the oil-accumulating basidiomycete yeast T. oleaginosus allow insights into substrate utilization and the diverse evolutionary trajectories of mating systems in fungi.</title>
        <authorList>
            <consortium name="DOE Joint Genome Institute"/>
            <person name="Kourist R."/>
            <person name="Kracht O."/>
            <person name="Bracharz F."/>
            <person name="Lipzen A."/>
            <person name="Nolan M."/>
            <person name="Ohm R."/>
            <person name="Grigoriev I."/>
            <person name="Sun S."/>
            <person name="Heitman J."/>
            <person name="Bruck T."/>
            <person name="Nowrousian M."/>
        </authorList>
    </citation>
    <scope>NUCLEOTIDE SEQUENCE [LARGE SCALE GENOMIC DNA]</scope>
    <source>
        <strain evidence="1 2">IBC0246</strain>
    </source>
</reference>
<dbReference type="Proteomes" id="UP000053611">
    <property type="component" value="Unassembled WGS sequence"/>
</dbReference>
<dbReference type="GeneID" id="28980139"/>
<organism evidence="1 2">
    <name type="scientific">Cutaneotrichosporon oleaginosum</name>
    <dbReference type="NCBI Taxonomy" id="879819"/>
    <lineage>
        <taxon>Eukaryota</taxon>
        <taxon>Fungi</taxon>
        <taxon>Dikarya</taxon>
        <taxon>Basidiomycota</taxon>
        <taxon>Agaricomycotina</taxon>
        <taxon>Tremellomycetes</taxon>
        <taxon>Trichosporonales</taxon>
        <taxon>Trichosporonaceae</taxon>
        <taxon>Cutaneotrichosporon</taxon>
    </lineage>
</organism>
<sequence>MLHRSIPHACRGVPRTRVDMGVGVQYNQESGSHTWCVRMIVCVPACHCVCQGCNSQAKLKERKPWPFASFVAFVGSWEYCTTAFRHHSLLRDLIQARRTCHASYPGSTCVERVWGPSCRAELRRGEPRRRCRCMPVRGGMLTMPARRIGGQYALRHWYTHRPVWQAGKAGKTMPGVFVQDLGRADVPASARSLTLPRRKLQTEMPSGSR</sequence>
<accession>A0A0J1AZK8</accession>